<sequence length="388" mass="43743">MKLSLQEETVPGLDSSATNTIMAGSSSPFSASRADMNILEMNKKLCFQLEETKQQLRDFKEKFLISEATVYSLANQLWKYKCGDFKVIESVLGEKLQPKEGELTETLVLTEKLRESNILIKDQARKLSQLEQKLQQGRDVSFLLSQHLKDLLTQDDSSDEQAPRFQEQLAEGCWLAECLVLKLSPGNHEEEGNDNDYKWLSPRLSREGQEERVKETLEDSLDEGLRSSSSYIDFSKAHHHPSITDALLDDCEESSLDAAGTQDNKKQEEEEEPMIFSRDLQEAADISAVLQHTVDEIYVAPSSCQDLCDVHQTPDTPASTPEEQVGSGILDTDENQSGCQAQEGQEANYPVCYDLCDFHQTLNAPEFQPEEQLVWCFLDMDGEDTPEN</sequence>
<dbReference type="Proteomes" id="UP001732720">
    <property type="component" value="Chromosome 12"/>
</dbReference>
<name>A0AC58KNR7_CASCN</name>
<accession>A0AC58KNR7</accession>
<dbReference type="RefSeq" id="XP_073906572.1">
    <property type="nucleotide sequence ID" value="XM_074050471.1"/>
</dbReference>
<proteinExistence type="predicted"/>
<reference evidence="2" key="1">
    <citation type="submission" date="2025-08" db="UniProtKB">
        <authorList>
            <consortium name="RefSeq"/>
        </authorList>
    </citation>
    <scope>IDENTIFICATION</scope>
</reference>
<keyword evidence="1" id="KW-1185">Reference proteome</keyword>
<protein>
    <submittedName>
        <fullName evidence="2">NBPF family member NBPF6-like protein isoform X1</fullName>
    </submittedName>
</protein>
<evidence type="ECO:0000313" key="2">
    <source>
        <dbReference type="RefSeq" id="XP_073906572.1"/>
    </source>
</evidence>
<gene>
    <name evidence="2" type="primary">LOC109687857</name>
</gene>
<evidence type="ECO:0000313" key="1">
    <source>
        <dbReference type="Proteomes" id="UP001732720"/>
    </source>
</evidence>
<organism evidence="1 2">
    <name type="scientific">Castor canadensis</name>
    <name type="common">American beaver</name>
    <dbReference type="NCBI Taxonomy" id="51338"/>
    <lineage>
        <taxon>Eukaryota</taxon>
        <taxon>Metazoa</taxon>
        <taxon>Chordata</taxon>
        <taxon>Craniata</taxon>
        <taxon>Vertebrata</taxon>
        <taxon>Euteleostomi</taxon>
        <taxon>Mammalia</taxon>
        <taxon>Eutheria</taxon>
        <taxon>Euarchontoglires</taxon>
        <taxon>Glires</taxon>
        <taxon>Rodentia</taxon>
        <taxon>Castorimorpha</taxon>
        <taxon>Castoridae</taxon>
        <taxon>Castor</taxon>
    </lineage>
</organism>